<protein>
    <submittedName>
        <fullName evidence="1">(Perigord truffle) hypothetical protein</fullName>
    </submittedName>
</protein>
<gene>
    <name evidence="1" type="ORF">GSTUM_00007080001</name>
</gene>
<sequence>MEGEALSFGVGMNCLPVPGVELRNVRGIVEAILMIAVKIDGSGAPTHDLCYAPRRERKRKTQDTPHFFLLYSIIYPVPKLFSQLRYIHTPPNVLVLTFPTPVYFLLSKLR</sequence>
<proteinExistence type="predicted"/>
<dbReference type="AlphaFoldDB" id="D5GFU2"/>
<reference evidence="1 2" key="1">
    <citation type="journal article" date="2010" name="Nature">
        <title>Perigord black truffle genome uncovers evolutionary origins and mechanisms of symbiosis.</title>
        <authorList>
            <person name="Martin F."/>
            <person name="Kohler A."/>
            <person name="Murat C."/>
            <person name="Balestrini R."/>
            <person name="Coutinho P.M."/>
            <person name="Jaillon O."/>
            <person name="Montanini B."/>
            <person name="Morin E."/>
            <person name="Noel B."/>
            <person name="Percudani R."/>
            <person name="Porcel B."/>
            <person name="Rubini A."/>
            <person name="Amicucci A."/>
            <person name="Amselem J."/>
            <person name="Anthouard V."/>
            <person name="Arcioni S."/>
            <person name="Artiguenave F."/>
            <person name="Aury J.M."/>
            <person name="Ballario P."/>
            <person name="Bolchi A."/>
            <person name="Brenna A."/>
            <person name="Brun A."/>
            <person name="Buee M."/>
            <person name="Cantarel B."/>
            <person name="Chevalier G."/>
            <person name="Couloux A."/>
            <person name="Da Silva C."/>
            <person name="Denoeud F."/>
            <person name="Duplessis S."/>
            <person name="Ghignone S."/>
            <person name="Hilselberger B."/>
            <person name="Iotti M."/>
            <person name="Marcais B."/>
            <person name="Mello A."/>
            <person name="Miranda M."/>
            <person name="Pacioni G."/>
            <person name="Quesneville H."/>
            <person name="Riccioni C."/>
            <person name="Ruotolo R."/>
            <person name="Splivallo R."/>
            <person name="Stocchi V."/>
            <person name="Tisserant E."/>
            <person name="Viscomi A.R."/>
            <person name="Zambonelli A."/>
            <person name="Zampieri E."/>
            <person name="Henrissat B."/>
            <person name="Lebrun M.H."/>
            <person name="Paolocci F."/>
            <person name="Bonfante P."/>
            <person name="Ottonello S."/>
            <person name="Wincker P."/>
        </authorList>
    </citation>
    <scope>NUCLEOTIDE SEQUENCE [LARGE SCALE GENOMIC DNA]</scope>
    <source>
        <strain evidence="1 2">Mel28</strain>
    </source>
</reference>
<name>D5GFU2_TUBMM</name>
<evidence type="ECO:0000313" key="2">
    <source>
        <dbReference type="Proteomes" id="UP000006911"/>
    </source>
</evidence>
<dbReference type="HOGENOM" id="CLU_2172909_0_0_1"/>
<accession>D5GFU2</accession>
<organism evidence="1 2">
    <name type="scientific">Tuber melanosporum (strain Mel28)</name>
    <name type="common">Perigord black truffle</name>
    <dbReference type="NCBI Taxonomy" id="656061"/>
    <lineage>
        <taxon>Eukaryota</taxon>
        <taxon>Fungi</taxon>
        <taxon>Dikarya</taxon>
        <taxon>Ascomycota</taxon>
        <taxon>Pezizomycotina</taxon>
        <taxon>Pezizomycetes</taxon>
        <taxon>Pezizales</taxon>
        <taxon>Tuberaceae</taxon>
        <taxon>Tuber</taxon>
    </lineage>
</organism>
<dbReference type="GeneID" id="9187296"/>
<dbReference type="KEGG" id="tml:GSTUM_00007080001"/>
<dbReference type="RefSeq" id="XP_002839194.1">
    <property type="nucleotide sequence ID" value="XM_002839148.1"/>
</dbReference>
<dbReference type="InParanoid" id="D5GFU2"/>
<dbReference type="Proteomes" id="UP000006911">
    <property type="component" value="Unassembled WGS sequence"/>
</dbReference>
<evidence type="ECO:0000313" key="1">
    <source>
        <dbReference type="EMBL" id="CAZ83385.1"/>
    </source>
</evidence>
<dbReference type="EMBL" id="FN430220">
    <property type="protein sequence ID" value="CAZ83385.1"/>
    <property type="molecule type" value="Genomic_DNA"/>
</dbReference>
<keyword evidence="2" id="KW-1185">Reference proteome</keyword>